<evidence type="ECO:0000259" key="1">
    <source>
        <dbReference type="Pfam" id="PF01048"/>
    </source>
</evidence>
<dbReference type="Proteomes" id="UP001179121">
    <property type="component" value="Chromosome"/>
</dbReference>
<evidence type="ECO:0000313" key="2">
    <source>
        <dbReference type="EMBL" id="CAI4030714.1"/>
    </source>
</evidence>
<dbReference type="PANTHER" id="PTHR46832">
    <property type="entry name" value="5'-METHYLTHIOADENOSINE/S-ADENOSYLHOMOCYSTEINE NUCLEOSIDASE"/>
    <property type="match status" value="1"/>
</dbReference>
<name>A0AA86MXI9_9BACT</name>
<dbReference type="GO" id="GO:0005829">
    <property type="term" value="C:cytosol"/>
    <property type="evidence" value="ECO:0007669"/>
    <property type="project" value="TreeGrafter"/>
</dbReference>
<organism evidence="2 3">
    <name type="scientific">Nitrospira tepida</name>
    <dbReference type="NCBI Taxonomy" id="2973512"/>
    <lineage>
        <taxon>Bacteria</taxon>
        <taxon>Pseudomonadati</taxon>
        <taxon>Nitrospirota</taxon>
        <taxon>Nitrospiria</taxon>
        <taxon>Nitrospirales</taxon>
        <taxon>Nitrospiraceae</taxon>
        <taxon>Nitrospira</taxon>
    </lineage>
</organism>
<dbReference type="GO" id="GO:0009116">
    <property type="term" value="P:nucleoside metabolic process"/>
    <property type="evidence" value="ECO:0007669"/>
    <property type="project" value="InterPro"/>
</dbReference>
<feature type="domain" description="Nucleoside phosphorylase" evidence="1">
    <location>
        <begin position="5"/>
        <end position="192"/>
    </location>
</feature>
<evidence type="ECO:0000313" key="3">
    <source>
        <dbReference type="Proteomes" id="UP001179121"/>
    </source>
</evidence>
<dbReference type="KEGG" id="nti:DNFV4_01142"/>
<dbReference type="GO" id="GO:0008782">
    <property type="term" value="F:adenosylhomocysteine nucleosidase activity"/>
    <property type="evidence" value="ECO:0007669"/>
    <property type="project" value="TreeGrafter"/>
</dbReference>
<dbReference type="Gene3D" id="3.40.50.1580">
    <property type="entry name" value="Nucleoside phosphorylase domain"/>
    <property type="match status" value="1"/>
</dbReference>
<dbReference type="SUPFAM" id="SSF53167">
    <property type="entry name" value="Purine and uridine phosphorylases"/>
    <property type="match status" value="1"/>
</dbReference>
<dbReference type="PANTHER" id="PTHR46832:SF1">
    <property type="entry name" value="5'-METHYLTHIOADENOSINE_S-ADENOSYLHOMOCYSTEINE NUCLEOSIDASE"/>
    <property type="match status" value="1"/>
</dbReference>
<dbReference type="Pfam" id="PF01048">
    <property type="entry name" value="PNP_UDP_1"/>
    <property type="match status" value="1"/>
</dbReference>
<dbReference type="GO" id="GO:0019284">
    <property type="term" value="P:L-methionine salvage from S-adenosylmethionine"/>
    <property type="evidence" value="ECO:0007669"/>
    <property type="project" value="TreeGrafter"/>
</dbReference>
<reference evidence="2" key="1">
    <citation type="submission" date="2022-10" db="EMBL/GenBank/DDBJ databases">
        <authorList>
            <person name="Koch H."/>
        </authorList>
    </citation>
    <scope>NUCLEOTIDE SEQUENCE</scope>
    <source>
        <strain evidence="2">DNF</strain>
    </source>
</reference>
<dbReference type="InterPro" id="IPR000845">
    <property type="entry name" value="Nucleoside_phosphorylase_d"/>
</dbReference>
<accession>A0AA86MXI9</accession>
<gene>
    <name evidence="2" type="ORF">DNFV4_01142</name>
</gene>
<protein>
    <submittedName>
        <fullName evidence="2">5'-methylthioadenosine nucleosidase</fullName>
    </submittedName>
</protein>
<sequence length="254" mass="27187">MHRVGIFAATTWEIKAVQAALGSCERTRLGTIPCLVSHCGGLWVYLIQSGIGPTVAGAVAKQLLAEARWDAVVSAGFACDLSQGRAGALLIGNRVRALPRAGGAAGPWSDIPSDGALLAQAGSVLARYQFEGRIGPYLSSDRVLWTSAQKRAVAELFGGMAFDMESAALAEAARAYTVPFVIVRAASDLLDDTLPMDFNRWIDPGASWLLKAGEVTSLLFSPKRCSRLLRLHRQSREAAAQLTGFFERFLPVLV</sequence>
<dbReference type="GO" id="GO:0008930">
    <property type="term" value="F:methylthioadenosine nucleosidase activity"/>
    <property type="evidence" value="ECO:0007669"/>
    <property type="project" value="TreeGrafter"/>
</dbReference>
<dbReference type="InterPro" id="IPR035994">
    <property type="entry name" value="Nucleoside_phosphorylase_sf"/>
</dbReference>
<dbReference type="RefSeq" id="WP_289267688.1">
    <property type="nucleotide sequence ID" value="NZ_OX365700.1"/>
</dbReference>
<dbReference type="EMBL" id="OX365700">
    <property type="protein sequence ID" value="CAI4030714.1"/>
    <property type="molecule type" value="Genomic_DNA"/>
</dbReference>
<proteinExistence type="predicted"/>
<keyword evidence="3" id="KW-1185">Reference proteome</keyword>
<dbReference type="AlphaFoldDB" id="A0AA86MXI9"/>